<dbReference type="Pfam" id="PF12251">
    <property type="entry name" value="SNAPC3"/>
    <property type="match status" value="1"/>
</dbReference>
<dbReference type="EMBL" id="CAJPEX010001417">
    <property type="protein sequence ID" value="CAG0919096.1"/>
    <property type="molecule type" value="Genomic_DNA"/>
</dbReference>
<evidence type="ECO:0000256" key="7">
    <source>
        <dbReference type="ARBA" id="ARBA00023242"/>
    </source>
</evidence>
<dbReference type="GO" id="GO:0005634">
    <property type="term" value="C:nucleus"/>
    <property type="evidence" value="ECO:0007669"/>
    <property type="project" value="UniProtKB-SubCell"/>
</dbReference>
<dbReference type="PANTHER" id="PTHR13421:SF16">
    <property type="entry name" value="SNRNA-ACTIVATING PROTEIN COMPLEX SUBUNIT 3"/>
    <property type="match status" value="1"/>
</dbReference>
<evidence type="ECO:0000256" key="6">
    <source>
        <dbReference type="ARBA" id="ARBA00023163"/>
    </source>
</evidence>
<keyword evidence="7" id="KW-0539">Nucleus</keyword>
<name>A0A7R9BQT4_9CRUS</name>
<evidence type="ECO:0000256" key="2">
    <source>
        <dbReference type="ARBA" id="ARBA00010410"/>
    </source>
</evidence>
<dbReference type="OrthoDB" id="46583at2759"/>
<dbReference type="GO" id="GO:0001006">
    <property type="term" value="F:RNA polymerase III type 3 promoter sequence-specific DNA binding"/>
    <property type="evidence" value="ECO:0007669"/>
    <property type="project" value="TreeGrafter"/>
</dbReference>
<evidence type="ECO:0000256" key="4">
    <source>
        <dbReference type="ARBA" id="ARBA00023015"/>
    </source>
</evidence>
<evidence type="ECO:0000256" key="8">
    <source>
        <dbReference type="ARBA" id="ARBA00025193"/>
    </source>
</evidence>
<dbReference type="GO" id="GO:0042795">
    <property type="term" value="P:snRNA transcription by RNA polymerase II"/>
    <property type="evidence" value="ECO:0007669"/>
    <property type="project" value="TreeGrafter"/>
</dbReference>
<evidence type="ECO:0000313" key="12">
    <source>
        <dbReference type="Proteomes" id="UP000678499"/>
    </source>
</evidence>
<organism evidence="11">
    <name type="scientific">Notodromas monacha</name>
    <dbReference type="NCBI Taxonomy" id="399045"/>
    <lineage>
        <taxon>Eukaryota</taxon>
        <taxon>Metazoa</taxon>
        <taxon>Ecdysozoa</taxon>
        <taxon>Arthropoda</taxon>
        <taxon>Crustacea</taxon>
        <taxon>Oligostraca</taxon>
        <taxon>Ostracoda</taxon>
        <taxon>Podocopa</taxon>
        <taxon>Podocopida</taxon>
        <taxon>Cypridocopina</taxon>
        <taxon>Cypridoidea</taxon>
        <taxon>Cyprididae</taxon>
        <taxon>Notodromas</taxon>
    </lineage>
</organism>
<comment type="similarity">
    <text evidence="2">Belongs to the SNAPC3/SRD2 family.</text>
</comment>
<evidence type="ECO:0000256" key="10">
    <source>
        <dbReference type="ARBA" id="ARBA00029606"/>
    </source>
</evidence>
<sequence>MATMERVYDPKRIPWASPVVRDLEKDGAALLADVTKTFPFREMAAGPSRSKTEIETVSRFIDVPEERVQAVLNLCSAAALGGCYGLYPETEGLLYKTIEANEGDELAVLKERRVQAKSKKEPDNFHVSRTRRYRKHEVHEVADMKSTHVMSQMKKTISKAATVSDADMDEGLVLYVKVYDVAKPQLSECKLLFRKQQLDQCRQELVLLGSQTLSELHQAIKCRRKEIVNHDYSVNPREFNAKTHADLLANHNKDAVLFIYDTLFASTNEAKEDYVDAIQEWAEKHIERLKCPGEEETVTRFKEGFMDDTTFDSLRLRIGYPYLYLHDSTCHHIVIVSLVRLYNKVDDWRLKAHYPAVRRHCRFARRVCQICSRRIALWLVVGHKDFPEEVSPFCDFCLYSILYNVEKRKMTNSRRFTVDVQKKGDFKLYRA</sequence>
<dbReference type="GO" id="GO:0042796">
    <property type="term" value="P:snRNA transcription by RNA polymerase III"/>
    <property type="evidence" value="ECO:0007669"/>
    <property type="project" value="TreeGrafter"/>
</dbReference>
<comment type="subunit">
    <text evidence="9">Part of the SNAPc complex composed of 5 subunits: SNAPC1, SNAPC2, SNAPC3, SNAPC4 and SNAPC5. SNAPC3 interacts with SNAPC1.</text>
</comment>
<dbReference type="PANTHER" id="PTHR13421">
    <property type="entry name" value="SNRNA-ACTIVATING PROTEIN COMPLEX SUBUNIT 3"/>
    <property type="match status" value="1"/>
</dbReference>
<dbReference type="EMBL" id="OA883454">
    <property type="protein sequence ID" value="CAD7278944.1"/>
    <property type="molecule type" value="Genomic_DNA"/>
</dbReference>
<dbReference type="GO" id="GO:0019185">
    <property type="term" value="C:snRNA-activating protein complex"/>
    <property type="evidence" value="ECO:0007669"/>
    <property type="project" value="TreeGrafter"/>
</dbReference>
<protein>
    <recommendedName>
        <fullName evidence="3">snRNA-activating protein complex subunit 3</fullName>
    </recommendedName>
    <alternativeName>
        <fullName evidence="10">Small nuclear RNA-activating complex polypeptide 3</fullName>
    </alternativeName>
</protein>
<dbReference type="InterPro" id="IPR022042">
    <property type="entry name" value="snRNA-activating_su3"/>
</dbReference>
<accession>A0A7R9BQT4</accession>
<comment type="function">
    <text evidence="8">Part of the SNAPc complex required for the transcription of both RNA polymerase II and III small-nuclear RNA genes. Binds to the proximal sequence element (PSE), a non-TATA-box basal promoter element common to these 2 types of genes. Recruits TBP and BRF2 to the U6 snRNA TATA box.</text>
</comment>
<keyword evidence="4" id="KW-0805">Transcription regulation</keyword>
<keyword evidence="6" id="KW-0804">Transcription</keyword>
<gene>
    <name evidence="11" type="ORF">NMOB1V02_LOCUS6634</name>
</gene>
<proteinExistence type="inferred from homology"/>
<keyword evidence="12" id="KW-1185">Reference proteome</keyword>
<reference evidence="11" key="1">
    <citation type="submission" date="2020-11" db="EMBL/GenBank/DDBJ databases">
        <authorList>
            <person name="Tran Van P."/>
        </authorList>
    </citation>
    <scope>NUCLEOTIDE SEQUENCE</scope>
</reference>
<dbReference type="GO" id="GO:0001046">
    <property type="term" value="F:core promoter sequence-specific DNA binding"/>
    <property type="evidence" value="ECO:0007669"/>
    <property type="project" value="TreeGrafter"/>
</dbReference>
<dbReference type="Proteomes" id="UP000678499">
    <property type="component" value="Unassembled WGS sequence"/>
</dbReference>
<dbReference type="GO" id="GO:0000978">
    <property type="term" value="F:RNA polymerase II cis-regulatory region sequence-specific DNA binding"/>
    <property type="evidence" value="ECO:0007669"/>
    <property type="project" value="TreeGrafter"/>
</dbReference>
<evidence type="ECO:0000313" key="11">
    <source>
        <dbReference type="EMBL" id="CAD7278944.1"/>
    </source>
</evidence>
<evidence type="ECO:0000256" key="9">
    <source>
        <dbReference type="ARBA" id="ARBA00025958"/>
    </source>
</evidence>
<evidence type="ECO:0000256" key="5">
    <source>
        <dbReference type="ARBA" id="ARBA00023125"/>
    </source>
</evidence>
<keyword evidence="5" id="KW-0238">DNA-binding</keyword>
<comment type="subcellular location">
    <subcellularLocation>
        <location evidence="1">Nucleus</location>
    </subcellularLocation>
</comment>
<evidence type="ECO:0000256" key="1">
    <source>
        <dbReference type="ARBA" id="ARBA00004123"/>
    </source>
</evidence>
<dbReference type="AlphaFoldDB" id="A0A7R9BQT4"/>
<evidence type="ECO:0000256" key="3">
    <source>
        <dbReference type="ARBA" id="ARBA00013634"/>
    </source>
</evidence>
<dbReference type="GO" id="GO:0003681">
    <property type="term" value="F:bent DNA binding"/>
    <property type="evidence" value="ECO:0007669"/>
    <property type="project" value="TreeGrafter"/>
</dbReference>